<dbReference type="RefSeq" id="XP_033422343.1">
    <property type="nucleotide sequence ID" value="XM_033574325.1"/>
</dbReference>
<feature type="repeat" description="ANK" evidence="3">
    <location>
        <begin position="1770"/>
        <end position="1802"/>
    </location>
</feature>
<protein>
    <recommendedName>
        <fullName evidence="4">NACHT domain-containing protein</fullName>
    </recommendedName>
</protein>
<feature type="repeat" description="ANK" evidence="3">
    <location>
        <begin position="1266"/>
        <end position="1298"/>
    </location>
</feature>
<dbReference type="PRINTS" id="PR01415">
    <property type="entry name" value="ANKYRIN"/>
</dbReference>
<dbReference type="VEuPathDB" id="FungiDB:EYZ11_010084"/>
<feature type="repeat" description="ANK" evidence="3">
    <location>
        <begin position="1599"/>
        <end position="1631"/>
    </location>
</feature>
<feature type="repeat" description="ANK" evidence="3">
    <location>
        <begin position="1466"/>
        <end position="1498"/>
    </location>
</feature>
<keyword evidence="1" id="KW-0677">Repeat</keyword>
<dbReference type="VEuPathDB" id="FungiDB:EYZ11_008702"/>
<dbReference type="Pfam" id="PF00023">
    <property type="entry name" value="Ank"/>
    <property type="match status" value="4"/>
</dbReference>
<feature type="repeat" description="ANK" evidence="3">
    <location>
        <begin position="1332"/>
        <end position="1364"/>
    </location>
</feature>
<dbReference type="InterPro" id="IPR056884">
    <property type="entry name" value="NPHP3-like_N"/>
</dbReference>
<dbReference type="InterPro" id="IPR054471">
    <property type="entry name" value="GPIID_WHD"/>
</dbReference>
<feature type="repeat" description="ANK" evidence="3">
    <location>
        <begin position="1166"/>
        <end position="1198"/>
    </location>
</feature>
<organism evidence="5 6">
    <name type="scientific">Aspergillus tanneri</name>
    <dbReference type="NCBI Taxonomy" id="1220188"/>
    <lineage>
        <taxon>Eukaryota</taxon>
        <taxon>Fungi</taxon>
        <taxon>Dikarya</taxon>
        <taxon>Ascomycota</taxon>
        <taxon>Pezizomycotina</taxon>
        <taxon>Eurotiomycetes</taxon>
        <taxon>Eurotiomycetidae</taxon>
        <taxon>Eurotiales</taxon>
        <taxon>Aspergillaceae</taxon>
        <taxon>Aspergillus</taxon>
        <taxon>Aspergillus subgen. Circumdati</taxon>
    </lineage>
</organism>
<keyword evidence="2 3" id="KW-0040">ANK repeat</keyword>
<dbReference type="InterPro" id="IPR007111">
    <property type="entry name" value="NACHT_NTPase"/>
</dbReference>
<dbReference type="PROSITE" id="PS50837">
    <property type="entry name" value="NACHT"/>
    <property type="match status" value="1"/>
</dbReference>
<dbReference type="Gene3D" id="3.40.50.300">
    <property type="entry name" value="P-loop containing nucleotide triphosphate hydrolases"/>
    <property type="match status" value="1"/>
</dbReference>
<feature type="repeat" description="ANK" evidence="3">
    <location>
        <begin position="1299"/>
        <end position="1331"/>
    </location>
</feature>
<feature type="repeat" description="ANK" evidence="3">
    <location>
        <begin position="1433"/>
        <end position="1465"/>
    </location>
</feature>
<accession>A0A5M9M889</accession>
<dbReference type="PANTHER" id="PTHR24123:SF33">
    <property type="entry name" value="PROTEIN HOS4"/>
    <property type="match status" value="1"/>
</dbReference>
<evidence type="ECO:0000256" key="2">
    <source>
        <dbReference type="ARBA" id="ARBA00023043"/>
    </source>
</evidence>
<dbReference type="SMART" id="SM00248">
    <property type="entry name" value="ANK"/>
    <property type="match status" value="30"/>
</dbReference>
<evidence type="ECO:0000313" key="5">
    <source>
        <dbReference type="EMBL" id="KAA8642981.1"/>
    </source>
</evidence>
<comment type="caution">
    <text evidence="5">The sequence shown here is derived from an EMBL/GenBank/DDBJ whole genome shotgun (WGS) entry which is preliminary data.</text>
</comment>
<feature type="repeat" description="ANK" evidence="3">
    <location>
        <begin position="1533"/>
        <end position="1565"/>
    </location>
</feature>
<dbReference type="SUPFAM" id="SSF53167">
    <property type="entry name" value="Purine and uridine phosphorylases"/>
    <property type="match status" value="1"/>
</dbReference>
<feature type="repeat" description="ANK" evidence="3">
    <location>
        <begin position="1836"/>
        <end position="1868"/>
    </location>
</feature>
<dbReference type="InterPro" id="IPR000845">
    <property type="entry name" value="Nucleoside_phosphorylase_d"/>
</dbReference>
<feature type="repeat" description="ANK" evidence="3">
    <location>
        <begin position="966"/>
        <end position="988"/>
    </location>
</feature>
<dbReference type="EMBL" id="QUQM01000005">
    <property type="protein sequence ID" value="KAA8642981.1"/>
    <property type="molecule type" value="Genomic_DNA"/>
</dbReference>
<feature type="repeat" description="ANK" evidence="3">
    <location>
        <begin position="1366"/>
        <end position="1398"/>
    </location>
</feature>
<feature type="repeat" description="ANK" evidence="3">
    <location>
        <begin position="1199"/>
        <end position="1231"/>
    </location>
</feature>
<dbReference type="Proteomes" id="UP000324241">
    <property type="component" value="Unassembled WGS sequence"/>
</dbReference>
<dbReference type="GeneID" id="54332445"/>
<dbReference type="PANTHER" id="PTHR24123">
    <property type="entry name" value="ANKYRIN REPEAT-CONTAINING"/>
    <property type="match status" value="1"/>
</dbReference>
<dbReference type="Pfam" id="PF13637">
    <property type="entry name" value="Ank_4"/>
    <property type="match status" value="1"/>
</dbReference>
<dbReference type="VEuPathDB" id="FungiDB:EYZ11_003853"/>
<feature type="repeat" description="ANK" evidence="3">
    <location>
        <begin position="1499"/>
        <end position="1531"/>
    </location>
</feature>
<feature type="domain" description="NACHT" evidence="4">
    <location>
        <begin position="401"/>
        <end position="552"/>
    </location>
</feature>
<dbReference type="Gene3D" id="1.25.40.20">
    <property type="entry name" value="Ankyrin repeat-containing domain"/>
    <property type="match status" value="10"/>
</dbReference>
<dbReference type="VEuPathDB" id="FungiDB:EYZ11_008701"/>
<dbReference type="PROSITE" id="PS50297">
    <property type="entry name" value="ANK_REP_REGION"/>
    <property type="match status" value="20"/>
</dbReference>
<feature type="repeat" description="ANK" evidence="3">
    <location>
        <begin position="1034"/>
        <end position="1066"/>
    </location>
</feature>
<dbReference type="Gene3D" id="3.40.50.1580">
    <property type="entry name" value="Nucleoside phosphorylase domain"/>
    <property type="match status" value="1"/>
</dbReference>
<feature type="repeat" description="ANK" evidence="3">
    <location>
        <begin position="1000"/>
        <end position="1032"/>
    </location>
</feature>
<dbReference type="Pfam" id="PF12796">
    <property type="entry name" value="Ank_2"/>
    <property type="match status" value="9"/>
</dbReference>
<dbReference type="GO" id="GO:0003824">
    <property type="term" value="F:catalytic activity"/>
    <property type="evidence" value="ECO:0007669"/>
    <property type="project" value="InterPro"/>
</dbReference>
<feature type="repeat" description="ANK" evidence="3">
    <location>
        <begin position="1802"/>
        <end position="1835"/>
    </location>
</feature>
<feature type="repeat" description="ANK" evidence="3">
    <location>
        <begin position="1233"/>
        <end position="1265"/>
    </location>
</feature>
<name>A0A5M9M889_9EURO</name>
<evidence type="ECO:0000313" key="6">
    <source>
        <dbReference type="Proteomes" id="UP000324241"/>
    </source>
</evidence>
<evidence type="ECO:0000256" key="1">
    <source>
        <dbReference type="ARBA" id="ARBA00022737"/>
    </source>
</evidence>
<dbReference type="VEuPathDB" id="FungiDB:EYZ11_008700"/>
<feature type="repeat" description="ANK" evidence="3">
    <location>
        <begin position="1399"/>
        <end position="1431"/>
    </location>
</feature>
<sequence length="1973" mass="218096">MATATINFRHQDYTVAWICALPLEMAAAEAMLDEKHSNLPTKPTDDNTYILGRMYDHNIVIACLRSGVYGTTSAATLATQMQSTFQSIRIFLMAGIGGGVPSEKADIRLGDIVVSNPTRDFGGVIQYDYGKTVSGGRFERTGVLNKPQPVLLTAVARLQAAHMLTPSKIPALLSEMVARQPTMRKRFTYRGEDQDLLFDSEYDHCASENTCNNCDTRRLVMRPTRAGYDPVIHYGLIASGNQVVKHGRTRDKLARELGILCFEMEAAGLMDDFQCLVIRGICDYSDSHKNKQWQEYAAASAAAYAKELLSVVHANQVADTPLAHSDISYCNGNLLCREKYAASVAVHRNHAQDYELLFEHISSYDHERVHRRLSQKRLVGTTQWFLDHPDFNAWFTEKSISSLWCSGKIGSGKTMIATAVVEAALYRYLDKRSPTVFFYCENECSRSLDGSYILSSFIRQLCEFLHITSRPYPEDIIIEIRKFFGPKPTQPDFEDLKYIFNRLFLYVPDTIYIIDGLDALNQKHGKSLLGFIQSLFCFSKLPQGSRILLLSRDQVPGYINIATFMHEIRQISTTANVMRDIEAYIETSIIDKTMCRKLTDDTVLVEEIKRRLLTESSGMFLWVHLQLEILWDTCRTDAEIRSALATLPKGLEETYGRCIDRINLQDSYALKVLKWVSFATRSLHIEELREAVAFDLGDTEWIAEKMPQKNIVIGCCANLVVIDPTDHCVRFAHSSVKQYLDTYQGRKVQAKRIPEYPNTEQGDLECGEFCVTYLSFSDFSLQLSKQSAERAAIAIPQPALLARPALSPRLAERFLPLFRKQNRCISVPFRTIRTVSTPDRTRYKFLDYAVTNWALHTKQLPHTSLVWDKFEGLATCFNETWNFHPWVPGGRSKDSHLHGLFGWAVKEQHERLLSIALAAGPALQRVCDLPLIGESLPALHVASKLGYRSITKILLDFCNVNVPDGEGYTALHHAANRGHTEICQLLLSAKSVKVDATSKSLCTPLWLAASNGYREVVSLLVEKQSNIEAKNASLRQTVLSQAARNGHYAVVELLLEKGADLETQDADGRTPLSWAVKCQHEAIMKLLLEKGANPECKDTDGPSLLLWASKHGHELIVSILSLNIKEINFKDEYNRTPLSKAALKGHEAVVKLLVEKGASLESKDDSGWTPLSRAAVKGHEAVVKLLVEKGADLESKDIIGRTSLSWAAGNGHEAVVKLLTEMGADLESKDNNHGRTPLSWAAANGHEAAVKLLVEKGSDLESRDNLGRTPLFWAAVKGHKTVVKLLVEKGASLESKDDSGWTPLSRAAVTGHEAVVKLLVEKGADLESKDCSRRTPLSWAAGNGYEAVVKLLGEKGADLESKDNNHGRTPLSWAAANGHEAAVKLLVEKGADLDSKDNFGRTPLFWAAVKGHEAVVKLLVEKGANLESKDNNYRRTPLLRAAANGHEAVVKLLVEKGSNLDSKQYSGQTPLLWAAANNHEAVVKLLVEKGANLEYKDMLGRTPLLQAVVNRHEAVVKLLVKKGANLESKDVNHGWTSLSWTAGNGHEAVVKLLVENGASLETKDNSGRTPLSRAAGKGHEAVVKLLVEKGADLESKDNSGQTSLSWAAAVGQEPVVKLLVENGADLESKDNFGWTPLSRAAVNGHEAVVKLLYNFLISELHKRNVKSDGGSALVWYAIHGDELGVRRMLTAGADVNLRLPNKLQSTTLLEAVIHKHTRVIQLLLENGALPDAVDLRARRPLVLATSERSDVTITELLLDYGARTNAVAFDKRAPLMEAIRSNQESKVLLLLKHGADTHILGSRNTLLHVAAAKNAAPAIIKMLIDSGIQVDSQDRWGRTLLQVAAYYSCTRAVRLLLHYGADPNFKNTSLYGKGQSALFYATEKPRNSRKGNKTIIRTLVGAQVDATDSVQETPLPYAVSQGAIKQAQALLENGSSIMARDAEGRAVLYLATWPYIGSPDMINWLVKSGADVN</sequence>
<dbReference type="OrthoDB" id="1577640at2759"/>
<reference evidence="5 6" key="1">
    <citation type="submission" date="2019-08" db="EMBL/GenBank/DDBJ databases">
        <title>The genome sequence of a newly discovered highly antifungal drug resistant Aspergillus species, Aspergillus tanneri NIH 1004.</title>
        <authorList>
            <person name="Mounaud S."/>
            <person name="Singh I."/>
            <person name="Joardar V."/>
            <person name="Pakala S."/>
            <person name="Pakala S."/>
            <person name="Venepally P."/>
            <person name="Chung J.K."/>
            <person name="Losada L."/>
            <person name="Nierman W.C."/>
        </authorList>
    </citation>
    <scope>NUCLEOTIDE SEQUENCE [LARGE SCALE GENOMIC DNA]</scope>
    <source>
        <strain evidence="5 6">NIH1004</strain>
    </source>
</reference>
<proteinExistence type="predicted"/>
<evidence type="ECO:0000259" key="4">
    <source>
        <dbReference type="PROSITE" id="PS50837"/>
    </source>
</evidence>
<gene>
    <name evidence="5" type="ORF">ATNIH1004_009743</name>
</gene>
<dbReference type="PROSITE" id="PS50088">
    <property type="entry name" value="ANK_REPEAT"/>
    <property type="match status" value="23"/>
</dbReference>
<dbReference type="GO" id="GO:0009116">
    <property type="term" value="P:nucleoside metabolic process"/>
    <property type="evidence" value="ECO:0007669"/>
    <property type="project" value="InterPro"/>
</dbReference>
<feature type="repeat" description="ANK" evidence="3">
    <location>
        <begin position="1910"/>
        <end position="1942"/>
    </location>
</feature>
<dbReference type="Pfam" id="PF24883">
    <property type="entry name" value="NPHP3_N"/>
    <property type="match status" value="1"/>
</dbReference>
<feature type="repeat" description="ANK" evidence="3">
    <location>
        <begin position="1566"/>
        <end position="1598"/>
    </location>
</feature>
<dbReference type="Pfam" id="PF22939">
    <property type="entry name" value="WHD_GPIID"/>
    <property type="match status" value="1"/>
</dbReference>
<dbReference type="SUPFAM" id="SSF48403">
    <property type="entry name" value="Ankyrin repeat"/>
    <property type="match status" value="4"/>
</dbReference>
<dbReference type="InterPro" id="IPR051165">
    <property type="entry name" value="Multifunctional_ANK_Repeat"/>
</dbReference>
<dbReference type="Pfam" id="PF01048">
    <property type="entry name" value="PNP_UDP_1"/>
    <property type="match status" value="1"/>
</dbReference>
<dbReference type="InterPro" id="IPR036770">
    <property type="entry name" value="Ankyrin_rpt-contain_sf"/>
</dbReference>
<feature type="repeat" description="ANK" evidence="3">
    <location>
        <begin position="1133"/>
        <end position="1165"/>
    </location>
</feature>
<dbReference type="InterPro" id="IPR027417">
    <property type="entry name" value="P-loop_NTPase"/>
</dbReference>
<evidence type="ECO:0000256" key="3">
    <source>
        <dbReference type="PROSITE-ProRule" id="PRU00023"/>
    </source>
</evidence>
<dbReference type="InterPro" id="IPR035994">
    <property type="entry name" value="Nucleoside_phosphorylase_sf"/>
</dbReference>
<dbReference type="InterPro" id="IPR002110">
    <property type="entry name" value="Ankyrin_rpt"/>
</dbReference>
<dbReference type="SUPFAM" id="SSF52540">
    <property type="entry name" value="P-loop containing nucleoside triphosphate hydrolases"/>
    <property type="match status" value="1"/>
</dbReference>
<feature type="repeat" description="ANK" evidence="3">
    <location>
        <begin position="1067"/>
        <end position="1099"/>
    </location>
</feature>